<dbReference type="PANTHER" id="PTHR43818">
    <property type="entry name" value="BCDNA.GH03377"/>
    <property type="match status" value="1"/>
</dbReference>
<organism evidence="4 5">
    <name type="scientific">Herbihabitans rhizosphaerae</name>
    <dbReference type="NCBI Taxonomy" id="1872711"/>
    <lineage>
        <taxon>Bacteria</taxon>
        <taxon>Bacillati</taxon>
        <taxon>Actinomycetota</taxon>
        <taxon>Actinomycetes</taxon>
        <taxon>Pseudonocardiales</taxon>
        <taxon>Pseudonocardiaceae</taxon>
        <taxon>Herbihabitans</taxon>
    </lineage>
</organism>
<dbReference type="Pfam" id="PF01408">
    <property type="entry name" value="GFO_IDH_MocA"/>
    <property type="match status" value="1"/>
</dbReference>
<evidence type="ECO:0000256" key="1">
    <source>
        <dbReference type="ARBA" id="ARBA00023002"/>
    </source>
</evidence>
<protein>
    <submittedName>
        <fullName evidence="4">Putative dehydrogenase</fullName>
    </submittedName>
</protein>
<proteinExistence type="predicted"/>
<name>A0A4Q7KW66_9PSEU</name>
<dbReference type="SUPFAM" id="SSF51735">
    <property type="entry name" value="NAD(P)-binding Rossmann-fold domains"/>
    <property type="match status" value="1"/>
</dbReference>
<evidence type="ECO:0000313" key="5">
    <source>
        <dbReference type="Proteomes" id="UP000294257"/>
    </source>
</evidence>
<dbReference type="InterPro" id="IPR000683">
    <property type="entry name" value="Gfo/Idh/MocA-like_OxRdtase_N"/>
</dbReference>
<feature type="domain" description="GFO/IDH/MocA-like oxidoreductase" evidence="3">
    <location>
        <begin position="166"/>
        <end position="245"/>
    </location>
</feature>
<gene>
    <name evidence="4" type="ORF">EV193_103621</name>
</gene>
<evidence type="ECO:0000313" key="4">
    <source>
        <dbReference type="EMBL" id="RZS41299.1"/>
    </source>
</evidence>
<reference evidence="4 5" key="1">
    <citation type="submission" date="2019-02" db="EMBL/GenBank/DDBJ databases">
        <title>Genomic Encyclopedia of Type Strains, Phase IV (KMG-IV): sequencing the most valuable type-strain genomes for metagenomic binning, comparative biology and taxonomic classification.</title>
        <authorList>
            <person name="Goeker M."/>
        </authorList>
    </citation>
    <scope>NUCLEOTIDE SEQUENCE [LARGE SCALE GENOMIC DNA]</scope>
    <source>
        <strain evidence="4 5">DSM 101727</strain>
    </source>
</reference>
<dbReference type="RefSeq" id="WP_130344227.1">
    <property type="nucleotide sequence ID" value="NZ_SGWQ01000003.1"/>
</dbReference>
<dbReference type="Proteomes" id="UP000294257">
    <property type="component" value="Unassembled WGS sequence"/>
</dbReference>
<dbReference type="InterPro" id="IPR036291">
    <property type="entry name" value="NAD(P)-bd_dom_sf"/>
</dbReference>
<feature type="domain" description="Gfo/Idh/MocA-like oxidoreductase N-terminal" evidence="2">
    <location>
        <begin position="9"/>
        <end position="121"/>
    </location>
</feature>
<evidence type="ECO:0000259" key="2">
    <source>
        <dbReference type="Pfam" id="PF01408"/>
    </source>
</evidence>
<comment type="caution">
    <text evidence="4">The sequence shown here is derived from an EMBL/GenBank/DDBJ whole genome shotgun (WGS) entry which is preliminary data.</text>
</comment>
<accession>A0A4Q7KW66</accession>
<keyword evidence="1" id="KW-0560">Oxidoreductase</keyword>
<sequence>MATHEVHSIRVGLVGAGPWARSVHAPGLAEHSGTTLAAVWARRPEAAAEVASANGATAVGTFDELLSTVDAVAFAVPPAIQADLAVRAAEAGKHVVLEKPIASTVDEAERLADKVSEAGVASLVMLTRRFTPAVASWLDGVRSTGGWTGGNAKWLSGALLGGVYSHSPWRHDGGALADIGPHTLDLLDAALGPITGVLAAHRVAEDDLWHLLLEHEGGATSTVTMCMRLPVQPTVIDFAVFGEHGYRDLQAGDGTPNEAFSVLLDDFGKLISSGDRSHPCDVHRGVHLQKVLDAVLRKLG</sequence>
<keyword evidence="5" id="KW-1185">Reference proteome</keyword>
<dbReference type="InterPro" id="IPR050463">
    <property type="entry name" value="Gfo/Idh/MocA_oxidrdct_glycsds"/>
</dbReference>
<dbReference type="Gene3D" id="3.40.50.720">
    <property type="entry name" value="NAD(P)-binding Rossmann-like Domain"/>
    <property type="match status" value="1"/>
</dbReference>
<dbReference type="PANTHER" id="PTHR43818:SF11">
    <property type="entry name" value="BCDNA.GH03377"/>
    <property type="match status" value="1"/>
</dbReference>
<evidence type="ECO:0000259" key="3">
    <source>
        <dbReference type="Pfam" id="PF22725"/>
    </source>
</evidence>
<dbReference type="Pfam" id="PF22725">
    <property type="entry name" value="GFO_IDH_MocA_C3"/>
    <property type="match status" value="1"/>
</dbReference>
<dbReference type="OrthoDB" id="3815872at2"/>
<dbReference type="Gene3D" id="3.30.360.10">
    <property type="entry name" value="Dihydrodipicolinate Reductase, domain 2"/>
    <property type="match status" value="1"/>
</dbReference>
<dbReference type="SUPFAM" id="SSF55347">
    <property type="entry name" value="Glyceraldehyde-3-phosphate dehydrogenase-like, C-terminal domain"/>
    <property type="match status" value="1"/>
</dbReference>
<dbReference type="GO" id="GO:0016491">
    <property type="term" value="F:oxidoreductase activity"/>
    <property type="evidence" value="ECO:0007669"/>
    <property type="project" value="UniProtKB-KW"/>
</dbReference>
<dbReference type="AlphaFoldDB" id="A0A4Q7KW66"/>
<dbReference type="EMBL" id="SGWQ01000003">
    <property type="protein sequence ID" value="RZS41299.1"/>
    <property type="molecule type" value="Genomic_DNA"/>
</dbReference>
<dbReference type="GO" id="GO:0000166">
    <property type="term" value="F:nucleotide binding"/>
    <property type="evidence" value="ECO:0007669"/>
    <property type="project" value="InterPro"/>
</dbReference>
<dbReference type="InterPro" id="IPR055170">
    <property type="entry name" value="GFO_IDH_MocA-like_dom"/>
</dbReference>